<dbReference type="OrthoDB" id="5792777at2"/>
<name>A0A420XQW0_9ACTN</name>
<dbReference type="Pfam" id="PF13450">
    <property type="entry name" value="NAD_binding_8"/>
    <property type="match status" value="1"/>
</dbReference>
<gene>
    <name evidence="1" type="ORF">CLV35_2175</name>
</gene>
<dbReference type="RefSeq" id="WP_121193434.1">
    <property type="nucleotide sequence ID" value="NZ_RBWV01000011.1"/>
</dbReference>
<dbReference type="InParanoid" id="A0A420XQW0"/>
<accession>A0A420XQW0</accession>
<organism evidence="1 2">
    <name type="scientific">Motilibacter peucedani</name>
    <dbReference type="NCBI Taxonomy" id="598650"/>
    <lineage>
        <taxon>Bacteria</taxon>
        <taxon>Bacillati</taxon>
        <taxon>Actinomycetota</taxon>
        <taxon>Actinomycetes</taxon>
        <taxon>Motilibacterales</taxon>
        <taxon>Motilibacteraceae</taxon>
        <taxon>Motilibacter</taxon>
    </lineage>
</organism>
<dbReference type="Gene3D" id="3.50.50.60">
    <property type="entry name" value="FAD/NAD(P)-binding domain"/>
    <property type="match status" value="1"/>
</dbReference>
<dbReference type="SUPFAM" id="SSF51905">
    <property type="entry name" value="FAD/NAD(P)-binding domain"/>
    <property type="match status" value="1"/>
</dbReference>
<dbReference type="Gene3D" id="3.90.660.10">
    <property type="match status" value="1"/>
</dbReference>
<dbReference type="AlphaFoldDB" id="A0A420XQW0"/>
<dbReference type="PANTHER" id="PTHR16128:SF5">
    <property type="entry name" value="FAD_NAD(P)-BINDING OXIDOREDUCTASE FAMILY PROTEIN"/>
    <property type="match status" value="1"/>
</dbReference>
<dbReference type="InterPro" id="IPR036188">
    <property type="entry name" value="FAD/NAD-bd_sf"/>
</dbReference>
<evidence type="ECO:0000313" key="1">
    <source>
        <dbReference type="EMBL" id="RKS75698.1"/>
    </source>
</evidence>
<dbReference type="EMBL" id="RBWV01000011">
    <property type="protein sequence ID" value="RKS75698.1"/>
    <property type="molecule type" value="Genomic_DNA"/>
</dbReference>
<protein>
    <recommendedName>
        <fullName evidence="3">Amine oxidase domain-containing protein</fullName>
    </recommendedName>
</protein>
<reference evidence="1 2" key="1">
    <citation type="submission" date="2018-10" db="EMBL/GenBank/DDBJ databases">
        <title>Genomic Encyclopedia of Archaeal and Bacterial Type Strains, Phase II (KMG-II): from individual species to whole genera.</title>
        <authorList>
            <person name="Goeker M."/>
        </authorList>
    </citation>
    <scope>NUCLEOTIDE SEQUENCE [LARGE SCALE GENOMIC DNA]</scope>
    <source>
        <strain evidence="1 2">RP-AC37</strain>
    </source>
</reference>
<proteinExistence type="predicted"/>
<keyword evidence="2" id="KW-1185">Reference proteome</keyword>
<sequence length="324" mass="33842">MPAAEAGPAVVVVGGGIAGSACARELQAAGVRVRLLDRSANPGGRLASYELHGRVVDLGASYVTAGDERFAAQVRDWESRGLARPWTDTFHVAEGRSITGSKAGPLRWGTAQGLRSLVSDLQRGLDVVRGREVVDVDPGPLVDGELAEAVVLAMPDPQAADLLADTLGEELDAVVPRTWEPVVALAAGWDRRSWDPEVAGVFVNADPVLGWVADDGSRRGDGAPVLVAHSTSQFAEEHLDDPPSAVGPMLAAVSQLLGVADEPEWVEVRRWSLARPAEGRDAPFHLGASMVGLCGDGWHGTPKVEAAYLSGRELGAALGQLVGG</sequence>
<dbReference type="PANTHER" id="PTHR16128">
    <property type="entry name" value="FAD/NAD(P)-BINDING OXIDOREDUCTASE FAMILY PROTEIN"/>
    <property type="match status" value="1"/>
</dbReference>
<comment type="caution">
    <text evidence="1">The sequence shown here is derived from an EMBL/GenBank/DDBJ whole genome shotgun (WGS) entry which is preliminary data.</text>
</comment>
<evidence type="ECO:0008006" key="3">
    <source>
        <dbReference type="Google" id="ProtNLM"/>
    </source>
</evidence>
<evidence type="ECO:0000313" key="2">
    <source>
        <dbReference type="Proteomes" id="UP000281955"/>
    </source>
</evidence>
<dbReference type="Proteomes" id="UP000281955">
    <property type="component" value="Unassembled WGS sequence"/>
</dbReference>